<reference evidence="2" key="1">
    <citation type="journal article" date="2015" name="Nature">
        <title>Complex archaea that bridge the gap between prokaryotes and eukaryotes.</title>
        <authorList>
            <person name="Spang A."/>
            <person name="Saw J.H."/>
            <person name="Jorgensen S.L."/>
            <person name="Zaremba-Niedzwiedzka K."/>
            <person name="Martijn J."/>
            <person name="Lind A.E."/>
            <person name="van Eijk R."/>
            <person name="Schleper C."/>
            <person name="Guy L."/>
            <person name="Ettema T.J."/>
        </authorList>
    </citation>
    <scope>NUCLEOTIDE SEQUENCE</scope>
</reference>
<dbReference type="EMBL" id="LAZR01041287">
    <property type="protein sequence ID" value="KKL12365.1"/>
    <property type="molecule type" value="Genomic_DNA"/>
</dbReference>
<evidence type="ECO:0000313" key="2">
    <source>
        <dbReference type="EMBL" id="KKL12365.1"/>
    </source>
</evidence>
<protein>
    <submittedName>
        <fullName evidence="2">Uncharacterized protein</fullName>
    </submittedName>
</protein>
<sequence length="256" mass="29651">MKIFNIELSAINIPIPVLISASVLLILVAINVVIFFLVMKKRQQKLLDSKEYKKLSKDLDKIKMKDVKVVVDNKTIEVEPKGFSIQKVTGKFSINYWKEHFKEKYFSAKIVLINIELVNGFHRSMIVVEKDGGFVFRGKKYIFDDDSKYYNMDAKLYCFDYHENLALPIKRKIPVTAIKKTIESTDDIDIEYAINPSTLQRFMTAKIAEGVMKGTMLDEFLRKLQMFIIVIMVAVLVHLMLFLYASGILENIQMPF</sequence>
<feature type="transmembrane region" description="Helical" evidence="1">
    <location>
        <begin position="15"/>
        <end position="38"/>
    </location>
</feature>
<feature type="transmembrane region" description="Helical" evidence="1">
    <location>
        <begin position="226"/>
        <end position="249"/>
    </location>
</feature>
<dbReference type="AlphaFoldDB" id="A0A0F9ASE3"/>
<name>A0A0F9ASE3_9ZZZZ</name>
<keyword evidence="1" id="KW-0472">Membrane</keyword>
<organism evidence="2">
    <name type="scientific">marine sediment metagenome</name>
    <dbReference type="NCBI Taxonomy" id="412755"/>
    <lineage>
        <taxon>unclassified sequences</taxon>
        <taxon>metagenomes</taxon>
        <taxon>ecological metagenomes</taxon>
    </lineage>
</organism>
<evidence type="ECO:0000256" key="1">
    <source>
        <dbReference type="SAM" id="Phobius"/>
    </source>
</evidence>
<comment type="caution">
    <text evidence="2">The sequence shown here is derived from an EMBL/GenBank/DDBJ whole genome shotgun (WGS) entry which is preliminary data.</text>
</comment>
<keyword evidence="1" id="KW-1133">Transmembrane helix</keyword>
<keyword evidence="1" id="KW-0812">Transmembrane</keyword>
<accession>A0A0F9ASE3</accession>
<gene>
    <name evidence="2" type="ORF">LCGC14_2536500</name>
</gene>
<proteinExistence type="predicted"/>